<dbReference type="InterPro" id="IPR036424">
    <property type="entry name" value="UPP_synth-like_sf"/>
</dbReference>
<dbReference type="GO" id="GO:0005829">
    <property type="term" value="C:cytosol"/>
    <property type="evidence" value="ECO:0007669"/>
    <property type="project" value="TreeGrafter"/>
</dbReference>
<keyword evidence="1 2" id="KW-0808">Transferase</keyword>
<organism evidence="2 3">
    <name type="scientific">Cylindrospermopsis raciborskii CS-506_A</name>
    <dbReference type="NCBI Taxonomy" id="2585140"/>
    <lineage>
        <taxon>Bacteria</taxon>
        <taxon>Bacillati</taxon>
        <taxon>Cyanobacteriota</taxon>
        <taxon>Cyanophyceae</taxon>
        <taxon>Nostocales</taxon>
        <taxon>Aphanizomenonaceae</taxon>
        <taxon>Cylindrospermopsis</taxon>
    </lineage>
</organism>
<feature type="non-terminal residue" evidence="2">
    <location>
        <position position="1"/>
    </location>
</feature>
<dbReference type="GO" id="GO:0016094">
    <property type="term" value="P:polyprenol biosynthetic process"/>
    <property type="evidence" value="ECO:0007669"/>
    <property type="project" value="TreeGrafter"/>
</dbReference>
<evidence type="ECO:0000313" key="3">
    <source>
        <dbReference type="Proteomes" id="UP000538075"/>
    </source>
</evidence>
<dbReference type="Proteomes" id="UP000538075">
    <property type="component" value="Unassembled WGS sequence"/>
</dbReference>
<gene>
    <name evidence="2" type="primary">uppS</name>
    <name evidence="2" type="ORF">FHK98_17270</name>
</gene>
<dbReference type="EMBL" id="VDFG01001122">
    <property type="protein sequence ID" value="MBA4467039.1"/>
    <property type="molecule type" value="Genomic_DNA"/>
</dbReference>
<proteinExistence type="predicted"/>
<dbReference type="GO" id="GO:0000287">
    <property type="term" value="F:magnesium ion binding"/>
    <property type="evidence" value="ECO:0007669"/>
    <property type="project" value="TreeGrafter"/>
</dbReference>
<dbReference type="PANTHER" id="PTHR10291">
    <property type="entry name" value="DEHYDRODOLICHYL DIPHOSPHATE SYNTHASE FAMILY MEMBER"/>
    <property type="match status" value="1"/>
</dbReference>
<protein>
    <submittedName>
        <fullName evidence="2">Di-trans,poly-cis-decaprenylcistransferase</fullName>
        <ecNumber evidence="2">2.5.1.31</ecNumber>
    </submittedName>
</protein>
<reference evidence="2 3" key="1">
    <citation type="journal article" date="2020" name="J. Appl. Phycol.">
        <title>Morphological changes and genome evolution in Raphidiopsis raciborskii CS-506 after 23 years in culture.</title>
        <authorList>
            <person name="Willis A."/>
            <person name="Bent S.J."/>
            <person name="Jameson I.D."/>
        </authorList>
    </citation>
    <scope>NUCLEOTIDE SEQUENCE [LARGE SCALE GENOMIC DNA]</scope>
    <source>
        <strain evidence="2 3">CS-506_A</strain>
    </source>
</reference>
<evidence type="ECO:0000256" key="1">
    <source>
        <dbReference type="ARBA" id="ARBA00022679"/>
    </source>
</evidence>
<dbReference type="PANTHER" id="PTHR10291:SF0">
    <property type="entry name" value="DEHYDRODOLICHYL DIPHOSPHATE SYNTHASE 2"/>
    <property type="match status" value="1"/>
</dbReference>
<name>A0A838WXY1_9CYAN</name>
<accession>A0A838WXY1</accession>
<sequence length="201" mass="22156">AIDLGIRYLTVFSFSSENWRRPPQEVSDLMGLLKRFIRNDLAQLHASGARVRVIGTRERLSSEIDGLLTEAENLTRDNTGLTLVVAFNYGSRAEIVQAAVRLAREVAAGRLSPDAITEEAFAARLDTADIPDPDLVIRTSGEMRLSNFLMFQAAYSEFVFTPCLWPDFDRAALEAAIAEFRGRDRRYGGLSRAGAVSGAIS</sequence>
<dbReference type="NCBIfam" id="TIGR00055">
    <property type="entry name" value="uppS"/>
    <property type="match status" value="1"/>
</dbReference>
<evidence type="ECO:0000313" key="2">
    <source>
        <dbReference type="EMBL" id="MBA4467039.1"/>
    </source>
</evidence>
<dbReference type="SUPFAM" id="SSF64005">
    <property type="entry name" value="Undecaprenyl diphosphate synthase"/>
    <property type="match status" value="1"/>
</dbReference>
<dbReference type="InterPro" id="IPR001441">
    <property type="entry name" value="UPP_synth-like"/>
</dbReference>
<dbReference type="Pfam" id="PF01255">
    <property type="entry name" value="Prenyltransf"/>
    <property type="match status" value="1"/>
</dbReference>
<dbReference type="GO" id="GO:0008834">
    <property type="term" value="F:ditrans,polycis-undecaprenyl-diphosphate synthase [(2E,6E)-farnesyl-diphosphate specific] activity"/>
    <property type="evidence" value="ECO:0007669"/>
    <property type="project" value="UniProtKB-EC"/>
</dbReference>
<dbReference type="AlphaFoldDB" id="A0A838WXY1"/>
<comment type="caution">
    <text evidence="2">The sequence shown here is derived from an EMBL/GenBank/DDBJ whole genome shotgun (WGS) entry which is preliminary data.</text>
</comment>
<dbReference type="CDD" id="cd00475">
    <property type="entry name" value="Cis_IPPS"/>
    <property type="match status" value="1"/>
</dbReference>
<dbReference type="Gene3D" id="3.40.1180.10">
    <property type="entry name" value="Decaprenyl diphosphate synthase-like"/>
    <property type="match status" value="1"/>
</dbReference>
<dbReference type="EC" id="2.5.1.31" evidence="2"/>